<feature type="domain" description="Phytase-like" evidence="1">
    <location>
        <begin position="31"/>
        <end position="268"/>
    </location>
</feature>
<keyword evidence="3" id="KW-1185">Reference proteome</keyword>
<evidence type="ECO:0000313" key="2">
    <source>
        <dbReference type="EMBL" id="GLQ28538.1"/>
    </source>
</evidence>
<proteinExistence type="predicted"/>
<evidence type="ECO:0000313" key="3">
    <source>
        <dbReference type="Proteomes" id="UP001161388"/>
    </source>
</evidence>
<sequence>MVVLWGTTLPARAEPSLRLVSTVTWEWDAAWFGGFSGLELSQDGRLMTVLSDRGTLAEVTLLRENDVIVGLAPLSNTLLFGQDDRPLKPNSRDVEGLAMARDGTAYASFELEHRVARLNIQTGVTNDLPSHPDFGKLGKNTGLEALAIHPDGRLFTLSEAAADATGMVPLYAFDKDRWQITHRVPLPGPFRPVGADFDDQGRLYLLERTVTPLGFRTRIRRLDLNAEPIKAKVLLTSFPAAFDNLEGLSVWRDQSGATRLTLISDDNFFPLQTTQIVEFTVLE</sequence>
<comment type="caution">
    <text evidence="2">The sequence shown here is derived from an EMBL/GenBank/DDBJ whole genome shotgun (WGS) entry which is preliminary data.</text>
</comment>
<dbReference type="PIRSF" id="PIRSF031900">
    <property type="entry name" value="UCP031900"/>
    <property type="match status" value="1"/>
</dbReference>
<dbReference type="EMBL" id="BSNL01000001">
    <property type="protein sequence ID" value="GLQ28538.1"/>
    <property type="molecule type" value="Genomic_DNA"/>
</dbReference>
<dbReference type="Pfam" id="PF13449">
    <property type="entry name" value="Phytase-like"/>
    <property type="match status" value="1"/>
</dbReference>
<dbReference type="RefSeq" id="WP_284375020.1">
    <property type="nucleotide sequence ID" value="NZ_BSNL01000001.1"/>
</dbReference>
<dbReference type="InterPro" id="IPR014567">
    <property type="entry name" value="UCP031900"/>
</dbReference>
<organism evidence="2 3">
    <name type="scientific">Sulfitobacter pacificus</name>
    <dbReference type="NCBI Taxonomy" id="1499314"/>
    <lineage>
        <taxon>Bacteria</taxon>
        <taxon>Pseudomonadati</taxon>
        <taxon>Pseudomonadota</taxon>
        <taxon>Alphaproteobacteria</taxon>
        <taxon>Rhodobacterales</taxon>
        <taxon>Roseobacteraceae</taxon>
        <taxon>Sulfitobacter</taxon>
    </lineage>
</organism>
<dbReference type="InterPro" id="IPR027372">
    <property type="entry name" value="Phytase-like_dom"/>
</dbReference>
<reference evidence="2" key="2">
    <citation type="submission" date="2023-01" db="EMBL/GenBank/DDBJ databases">
        <title>Draft genome sequence of Sulfitobacter pacificus strain NBRC 109915.</title>
        <authorList>
            <person name="Sun Q."/>
            <person name="Mori K."/>
        </authorList>
    </citation>
    <scope>NUCLEOTIDE SEQUENCE</scope>
    <source>
        <strain evidence="2">NBRC 109915</strain>
    </source>
</reference>
<gene>
    <name evidence="2" type="ORF">GCM10007927_33410</name>
</gene>
<protein>
    <recommendedName>
        <fullName evidence="1">Phytase-like domain-containing protein</fullName>
    </recommendedName>
</protein>
<accession>A0ABQ5VNA0</accession>
<evidence type="ECO:0000259" key="1">
    <source>
        <dbReference type="Pfam" id="PF13449"/>
    </source>
</evidence>
<reference evidence="2" key="1">
    <citation type="journal article" date="2014" name="Int. J. Syst. Evol. Microbiol.">
        <title>Complete genome of a new Firmicutes species belonging to the dominant human colonic microbiota ('Ruminococcus bicirculans') reveals two chromosomes and a selective capacity to utilize plant glucans.</title>
        <authorList>
            <consortium name="NISC Comparative Sequencing Program"/>
            <person name="Wegmann U."/>
            <person name="Louis P."/>
            <person name="Goesmann A."/>
            <person name="Henrissat B."/>
            <person name="Duncan S.H."/>
            <person name="Flint H.J."/>
        </authorList>
    </citation>
    <scope>NUCLEOTIDE SEQUENCE</scope>
    <source>
        <strain evidence="2">NBRC 109915</strain>
    </source>
</reference>
<dbReference type="Proteomes" id="UP001161388">
    <property type="component" value="Unassembled WGS sequence"/>
</dbReference>
<dbReference type="SUPFAM" id="SSF101898">
    <property type="entry name" value="NHL repeat"/>
    <property type="match status" value="1"/>
</dbReference>
<name>A0ABQ5VNA0_9RHOB</name>